<feature type="domain" description="AB hydrolase-1" evidence="1">
    <location>
        <begin position="9"/>
        <end position="242"/>
    </location>
</feature>
<dbReference type="InterPro" id="IPR029058">
    <property type="entry name" value="AB_hydrolase_fold"/>
</dbReference>
<sequence length="255" mass="27123">MSGPTKPTIIIFPGAFHPVSCLGPFIKALKDVGFPAEAHTLPSVGNPDIEAEDDVAFFRSVMMPHIEDGKDVLLVVHSYAGIPGAGAIAGLDKSGREARGAKGGVLGIAYLAAFVPREGESTYSMLGDTWLWWMKENDAAGLIDTHSHLEVFYKDCNPVEAAAVTATLKGHSRKALSTGIENIGYREAGYDGRRAYIRCLQDNALVLAAQDAFIENSGVAWVVKTLDSSHSPFLSMPAETAKTVAELATEFAAAT</sequence>
<accession>A0AAI8VCU7</accession>
<dbReference type="InterPro" id="IPR000073">
    <property type="entry name" value="AB_hydrolase_1"/>
</dbReference>
<evidence type="ECO:0000313" key="3">
    <source>
        <dbReference type="Proteomes" id="UP001295740"/>
    </source>
</evidence>
<gene>
    <name evidence="2" type="ORF">KHLLAP_LOCUS2996</name>
</gene>
<dbReference type="Pfam" id="PF12697">
    <property type="entry name" value="Abhydrolase_6"/>
    <property type="match status" value="1"/>
</dbReference>
<comment type="caution">
    <text evidence="2">The sequence shown here is derived from an EMBL/GenBank/DDBJ whole genome shotgun (WGS) entry which is preliminary data.</text>
</comment>
<protein>
    <submittedName>
        <fullName evidence="2">Uu.00g099220.m01.CDS01</fullName>
    </submittedName>
</protein>
<proteinExistence type="predicted"/>
<dbReference type="PANTHER" id="PTHR37017">
    <property type="entry name" value="AB HYDROLASE-1 DOMAIN-CONTAINING PROTEIN-RELATED"/>
    <property type="match status" value="1"/>
</dbReference>
<name>A0AAI8VCU7_9PEZI</name>
<reference evidence="2" key="1">
    <citation type="submission" date="2023-10" db="EMBL/GenBank/DDBJ databases">
        <authorList>
            <person name="Hackl T."/>
        </authorList>
    </citation>
    <scope>NUCLEOTIDE SEQUENCE</scope>
</reference>
<keyword evidence="3" id="KW-1185">Reference proteome</keyword>
<dbReference type="PANTHER" id="PTHR37017:SF11">
    <property type="entry name" value="ESTERASE_LIPASE_THIOESTERASE DOMAIN-CONTAINING PROTEIN"/>
    <property type="match status" value="1"/>
</dbReference>
<dbReference type="EMBL" id="CAUWAG010000004">
    <property type="protein sequence ID" value="CAJ2502528.1"/>
    <property type="molecule type" value="Genomic_DNA"/>
</dbReference>
<dbReference type="InterPro" id="IPR052897">
    <property type="entry name" value="Sec-Metab_Biosynth_Hydrolase"/>
</dbReference>
<evidence type="ECO:0000313" key="2">
    <source>
        <dbReference type="EMBL" id="CAJ2502528.1"/>
    </source>
</evidence>
<organism evidence="2 3">
    <name type="scientific">Anthostomella pinea</name>
    <dbReference type="NCBI Taxonomy" id="933095"/>
    <lineage>
        <taxon>Eukaryota</taxon>
        <taxon>Fungi</taxon>
        <taxon>Dikarya</taxon>
        <taxon>Ascomycota</taxon>
        <taxon>Pezizomycotina</taxon>
        <taxon>Sordariomycetes</taxon>
        <taxon>Xylariomycetidae</taxon>
        <taxon>Xylariales</taxon>
        <taxon>Xylariaceae</taxon>
        <taxon>Anthostomella</taxon>
    </lineage>
</organism>
<dbReference type="Gene3D" id="3.40.50.1820">
    <property type="entry name" value="alpha/beta hydrolase"/>
    <property type="match status" value="1"/>
</dbReference>
<dbReference type="SUPFAM" id="SSF53474">
    <property type="entry name" value="alpha/beta-Hydrolases"/>
    <property type="match status" value="1"/>
</dbReference>
<dbReference type="AlphaFoldDB" id="A0AAI8VCU7"/>
<dbReference type="Proteomes" id="UP001295740">
    <property type="component" value="Unassembled WGS sequence"/>
</dbReference>
<evidence type="ECO:0000259" key="1">
    <source>
        <dbReference type="Pfam" id="PF12697"/>
    </source>
</evidence>